<gene>
    <name evidence="2" type="ORF">GCM10011511_23400</name>
</gene>
<accession>A0A8J2UD01</accession>
<comment type="caution">
    <text evidence="2">The sequence shown here is derived from an EMBL/GenBank/DDBJ whole genome shotgun (WGS) entry which is preliminary data.</text>
</comment>
<dbReference type="EMBL" id="BMJC01000002">
    <property type="protein sequence ID" value="GGA99400.1"/>
    <property type="molecule type" value="Genomic_DNA"/>
</dbReference>
<proteinExistence type="predicted"/>
<dbReference type="RefSeq" id="WP_188931695.1">
    <property type="nucleotide sequence ID" value="NZ_BMJC01000002.1"/>
</dbReference>
<keyword evidence="1" id="KW-0472">Membrane</keyword>
<reference evidence="2" key="2">
    <citation type="submission" date="2020-09" db="EMBL/GenBank/DDBJ databases">
        <authorList>
            <person name="Sun Q."/>
            <person name="Zhou Y."/>
        </authorList>
    </citation>
    <scope>NUCLEOTIDE SEQUENCE</scope>
    <source>
        <strain evidence="2">CGMCC 1.15448</strain>
    </source>
</reference>
<dbReference type="AlphaFoldDB" id="A0A8J2UD01"/>
<reference evidence="2" key="1">
    <citation type="journal article" date="2014" name="Int. J. Syst. Evol. Microbiol.">
        <title>Complete genome sequence of Corynebacterium casei LMG S-19264T (=DSM 44701T), isolated from a smear-ripened cheese.</title>
        <authorList>
            <consortium name="US DOE Joint Genome Institute (JGI-PGF)"/>
            <person name="Walter F."/>
            <person name="Albersmeier A."/>
            <person name="Kalinowski J."/>
            <person name="Ruckert C."/>
        </authorList>
    </citation>
    <scope>NUCLEOTIDE SEQUENCE</scope>
    <source>
        <strain evidence="2">CGMCC 1.15448</strain>
    </source>
</reference>
<evidence type="ECO:0000256" key="1">
    <source>
        <dbReference type="SAM" id="Phobius"/>
    </source>
</evidence>
<name>A0A8J2UD01_9BACT</name>
<keyword evidence="3" id="KW-1185">Reference proteome</keyword>
<evidence type="ECO:0000313" key="2">
    <source>
        <dbReference type="EMBL" id="GGA99400.1"/>
    </source>
</evidence>
<evidence type="ECO:0008006" key="4">
    <source>
        <dbReference type="Google" id="ProtNLM"/>
    </source>
</evidence>
<feature type="transmembrane region" description="Helical" evidence="1">
    <location>
        <begin position="73"/>
        <end position="93"/>
    </location>
</feature>
<dbReference type="Proteomes" id="UP000607559">
    <property type="component" value="Unassembled WGS sequence"/>
</dbReference>
<organism evidence="2 3">
    <name type="scientific">Puia dinghuensis</name>
    <dbReference type="NCBI Taxonomy" id="1792502"/>
    <lineage>
        <taxon>Bacteria</taxon>
        <taxon>Pseudomonadati</taxon>
        <taxon>Bacteroidota</taxon>
        <taxon>Chitinophagia</taxon>
        <taxon>Chitinophagales</taxon>
        <taxon>Chitinophagaceae</taxon>
        <taxon>Puia</taxon>
    </lineage>
</organism>
<sequence>MAEQATDIDILLSDAGDFIETRTTLWKYKAIESLADVSGELVSGLGMIVITSFVIIIFSIGFSLLIGEWLGKSYYGFFIMGGFYSILALIIYARRGHWLKIPFSNMLIRKILK</sequence>
<protein>
    <recommendedName>
        <fullName evidence="4">Phage holin family protein</fullName>
    </recommendedName>
</protein>
<evidence type="ECO:0000313" key="3">
    <source>
        <dbReference type="Proteomes" id="UP000607559"/>
    </source>
</evidence>
<keyword evidence="1" id="KW-1133">Transmembrane helix</keyword>
<keyword evidence="1" id="KW-0812">Transmembrane</keyword>
<feature type="transmembrane region" description="Helical" evidence="1">
    <location>
        <begin position="41"/>
        <end position="67"/>
    </location>
</feature>